<evidence type="ECO:0000256" key="6">
    <source>
        <dbReference type="PIRNR" id="PIRNR002111"/>
    </source>
</evidence>
<evidence type="ECO:0000256" key="3">
    <source>
        <dbReference type="ARBA" id="ARBA00022884"/>
    </source>
</evidence>
<dbReference type="PRINTS" id="PR00681">
    <property type="entry name" value="RIBOSOMALS1"/>
</dbReference>
<dbReference type="InterPro" id="IPR050437">
    <property type="entry name" value="Ribos_protein_bS1-like"/>
</dbReference>
<feature type="region of interest" description="Disordered" evidence="7">
    <location>
        <begin position="1"/>
        <end position="32"/>
    </location>
</feature>
<evidence type="ECO:0000313" key="9">
    <source>
        <dbReference type="EMBL" id="TMQ70234.1"/>
    </source>
</evidence>
<dbReference type="GO" id="GO:0006412">
    <property type="term" value="P:translation"/>
    <property type="evidence" value="ECO:0007669"/>
    <property type="project" value="InterPro"/>
</dbReference>
<feature type="domain" description="S1 motif" evidence="8">
    <location>
        <begin position="309"/>
        <end position="379"/>
    </location>
</feature>
<dbReference type="CDD" id="cd05688">
    <property type="entry name" value="S1_RPS1_repeat_ec3"/>
    <property type="match status" value="1"/>
</dbReference>
<accession>A0A538U2W0</accession>
<dbReference type="FunFam" id="2.40.50.140:FF:000011">
    <property type="entry name" value="30S ribosomal protein S1"/>
    <property type="match status" value="2"/>
</dbReference>
<comment type="function">
    <text evidence="6">Binds mRNA; thus facilitating recognition of the initiation point. It is needed to translate mRNA with a short Shine-Dalgarno (SD) purine-rich sequence.</text>
</comment>
<keyword evidence="4 6" id="KW-0689">Ribosomal protein</keyword>
<reference evidence="9 10" key="1">
    <citation type="journal article" date="2019" name="Nat. Microbiol.">
        <title>Mediterranean grassland soil C-N compound turnover is dependent on rainfall and depth, and is mediated by genomically divergent microorganisms.</title>
        <authorList>
            <person name="Diamond S."/>
            <person name="Andeer P.F."/>
            <person name="Li Z."/>
            <person name="Crits-Christoph A."/>
            <person name="Burstein D."/>
            <person name="Anantharaman K."/>
            <person name="Lane K.R."/>
            <person name="Thomas B.C."/>
            <person name="Pan C."/>
            <person name="Northen T.R."/>
            <person name="Banfield J.F."/>
        </authorList>
    </citation>
    <scope>NUCLEOTIDE SEQUENCE [LARGE SCALE GENOMIC DNA]</scope>
    <source>
        <strain evidence="9">WS_10</strain>
    </source>
</reference>
<dbReference type="PANTHER" id="PTHR10724">
    <property type="entry name" value="30S RIBOSOMAL PROTEIN S1"/>
    <property type="match status" value="1"/>
</dbReference>
<feature type="domain" description="S1 motif" evidence="8">
    <location>
        <begin position="483"/>
        <end position="552"/>
    </location>
</feature>
<dbReference type="InterPro" id="IPR035104">
    <property type="entry name" value="Ribosomal_protein_S1-like"/>
</dbReference>
<evidence type="ECO:0000256" key="4">
    <source>
        <dbReference type="ARBA" id="ARBA00022980"/>
    </source>
</evidence>
<dbReference type="GO" id="GO:0003729">
    <property type="term" value="F:mRNA binding"/>
    <property type="evidence" value="ECO:0007669"/>
    <property type="project" value="TreeGrafter"/>
</dbReference>
<dbReference type="CDD" id="cd05687">
    <property type="entry name" value="S1_RPS1_repeat_ec1_hs1"/>
    <property type="match status" value="1"/>
</dbReference>
<dbReference type="PANTHER" id="PTHR10724:SF7">
    <property type="entry name" value="SMALL RIBOSOMAL SUBUNIT PROTEIN BS1C"/>
    <property type="match status" value="1"/>
</dbReference>
<feature type="domain" description="S1 motif" evidence="8">
    <location>
        <begin position="396"/>
        <end position="466"/>
    </location>
</feature>
<name>A0A538U2W0_UNCEI</name>
<gene>
    <name evidence="9" type="ORF">E6K80_09130</name>
</gene>
<feature type="domain" description="S1 motif" evidence="8">
    <location>
        <begin position="137"/>
        <end position="203"/>
    </location>
</feature>
<proteinExistence type="inferred from homology"/>
<dbReference type="SUPFAM" id="SSF50249">
    <property type="entry name" value="Nucleic acid-binding proteins"/>
    <property type="match status" value="6"/>
</dbReference>
<keyword evidence="5 6" id="KW-0687">Ribonucleoprotein</keyword>
<feature type="domain" description="S1 motif" evidence="8">
    <location>
        <begin position="224"/>
        <end position="292"/>
    </location>
</feature>
<evidence type="ECO:0000313" key="10">
    <source>
        <dbReference type="Proteomes" id="UP000319836"/>
    </source>
</evidence>
<dbReference type="Gene3D" id="2.40.50.140">
    <property type="entry name" value="Nucleic acid-binding proteins"/>
    <property type="match status" value="6"/>
</dbReference>
<dbReference type="GO" id="GO:0003735">
    <property type="term" value="F:structural constituent of ribosome"/>
    <property type="evidence" value="ECO:0007669"/>
    <property type="project" value="InterPro"/>
</dbReference>
<evidence type="ECO:0000256" key="5">
    <source>
        <dbReference type="ARBA" id="ARBA00023274"/>
    </source>
</evidence>
<evidence type="ECO:0000256" key="1">
    <source>
        <dbReference type="ARBA" id="ARBA00006767"/>
    </source>
</evidence>
<evidence type="ECO:0000256" key="7">
    <source>
        <dbReference type="SAM" id="MobiDB-lite"/>
    </source>
</evidence>
<dbReference type="CDD" id="cd04465">
    <property type="entry name" value="S1_RPS1_repeat_ec2_hs2"/>
    <property type="match status" value="1"/>
</dbReference>
<dbReference type="Proteomes" id="UP000319836">
    <property type="component" value="Unassembled WGS sequence"/>
</dbReference>
<keyword evidence="2" id="KW-0677">Repeat</keyword>
<dbReference type="InterPro" id="IPR003029">
    <property type="entry name" value="S1_domain"/>
</dbReference>
<dbReference type="PROSITE" id="PS50126">
    <property type="entry name" value="S1"/>
    <property type="match status" value="6"/>
</dbReference>
<evidence type="ECO:0000256" key="2">
    <source>
        <dbReference type="ARBA" id="ARBA00022737"/>
    </source>
</evidence>
<dbReference type="Pfam" id="PF00575">
    <property type="entry name" value="S1"/>
    <property type="match status" value="6"/>
</dbReference>
<protein>
    <recommendedName>
        <fullName evidence="6">30S ribosomal protein S1</fullName>
    </recommendedName>
</protein>
<dbReference type="NCBIfam" id="NF004952">
    <property type="entry name" value="PRK06299.1-2"/>
    <property type="match status" value="1"/>
</dbReference>
<dbReference type="InterPro" id="IPR012340">
    <property type="entry name" value="NA-bd_OB-fold"/>
</dbReference>
<comment type="caution">
    <text evidence="9">The sequence shown here is derived from an EMBL/GenBank/DDBJ whole genome shotgun (WGS) entry which is preliminary data.</text>
</comment>
<dbReference type="NCBIfam" id="NF004953">
    <property type="entry name" value="PRK06299.1-3"/>
    <property type="match status" value="1"/>
</dbReference>
<dbReference type="InterPro" id="IPR000110">
    <property type="entry name" value="Ribosomal_bS1"/>
</dbReference>
<dbReference type="FunFam" id="2.40.50.140:FF:000018">
    <property type="entry name" value="30S ribosomal protein S1"/>
    <property type="match status" value="1"/>
</dbReference>
<organism evidence="9 10">
    <name type="scientific">Eiseniibacteriota bacterium</name>
    <dbReference type="NCBI Taxonomy" id="2212470"/>
    <lineage>
        <taxon>Bacteria</taxon>
        <taxon>Candidatus Eiseniibacteriota</taxon>
    </lineage>
</organism>
<dbReference type="PIRSF" id="PIRSF002111">
    <property type="entry name" value="RpsA"/>
    <property type="match status" value="1"/>
</dbReference>
<feature type="domain" description="S1 motif" evidence="8">
    <location>
        <begin position="56"/>
        <end position="119"/>
    </location>
</feature>
<feature type="region of interest" description="Disordered" evidence="7">
    <location>
        <begin position="573"/>
        <end position="605"/>
    </location>
</feature>
<dbReference type="SMART" id="SM00316">
    <property type="entry name" value="S1"/>
    <property type="match status" value="6"/>
</dbReference>
<keyword evidence="3 6" id="KW-0694">RNA-binding</keyword>
<evidence type="ECO:0000259" key="8">
    <source>
        <dbReference type="PROSITE" id="PS50126"/>
    </source>
</evidence>
<dbReference type="EMBL" id="VBPA01000224">
    <property type="protein sequence ID" value="TMQ70234.1"/>
    <property type="molecule type" value="Genomic_DNA"/>
</dbReference>
<dbReference type="GO" id="GO:0022627">
    <property type="term" value="C:cytosolic small ribosomal subunit"/>
    <property type="evidence" value="ECO:0007669"/>
    <property type="project" value="TreeGrafter"/>
</dbReference>
<dbReference type="AlphaFoldDB" id="A0A538U2W0"/>
<sequence length="605" mass="67354">MLETSEKTLTPAAEMPTRAPRPPRLVNQEDEDGITPEQRAEMLSHYEDSMRSLGEGEIVRGTVLAVDEKEVLVDVGFKSEGVIALSEFPDPSSIKVGDTIDVFLEKMENQDGLVVLSKQRADFVRVWDRVKEAYDEGKVAEGKLVRKIKGGVVVDLYGVEAFLPGSQIALRQVQNVDALLGQSVSVRIIKLNKRRRNIVVSRRAVLEEERDRLKSAILKDLAKDQVREGVVKNITDFGAFVDLGGIDGLLHITDMSWGRVGHPSELVKIGDRLKVKVLNFDPEKERISLGLKQLDAYPWEGVEEKYKVGDRIKGKVVSITDYGAFVELEKGVEGLVHVSEMSWTRHVRHPSKVVNLGDTIDAVVLKVDKANEKISLGLKQVEPDPWLTLDQKYPPGMRVKGKVRNLTNFGAFVELEEGIDGLVHVSDMSWTKRVAHPSEVLKKGDSVEVMILAIDKEHRRISLGLKQVSEDPWPSLAEKYPSGMEITGTINRLFDRGAIVDLGNGIEGFVPTSQLGIDDLKRPMDAFEVGEVLTMKVTRVDVPNHRLILSVKGWLADQDDIALAEWTSKRNQVRAKIAANPPAEEPEDTTKGKGKKSKDEPEEEE</sequence>
<comment type="similarity">
    <text evidence="1 6">Belongs to the bacterial ribosomal protein bS1 family.</text>
</comment>